<reference evidence="5 6" key="1">
    <citation type="submission" date="2015-09" db="EMBL/GenBank/DDBJ databases">
        <authorList>
            <consortium name="Pathogen Informatics"/>
        </authorList>
    </citation>
    <scope>NUCLEOTIDE SEQUENCE [LARGE SCALE GENOMIC DNA]</scope>
    <source>
        <strain evidence="5 6">2789STDY5834876</strain>
    </source>
</reference>
<keyword evidence="2" id="KW-0288">FMN</keyword>
<evidence type="ECO:0000256" key="1">
    <source>
        <dbReference type="ARBA" id="ARBA00022630"/>
    </source>
</evidence>
<dbReference type="EC" id="1.1.5.3" evidence="5"/>
<evidence type="ECO:0000256" key="3">
    <source>
        <dbReference type="ARBA" id="ARBA00023002"/>
    </source>
</evidence>
<dbReference type="InterPro" id="IPR036188">
    <property type="entry name" value="FAD/NAD-bd_sf"/>
</dbReference>
<dbReference type="InterPro" id="IPR009158">
    <property type="entry name" value="G3P_DH_GlpB_su"/>
</dbReference>
<evidence type="ECO:0000259" key="4">
    <source>
        <dbReference type="Pfam" id="PF00890"/>
    </source>
</evidence>
<accession>A0A174HF82</accession>
<name>A0A174HF82_9FIRM</name>
<dbReference type="SUPFAM" id="SSF51905">
    <property type="entry name" value="FAD/NAD(P)-binding domain"/>
    <property type="match status" value="1"/>
</dbReference>
<evidence type="ECO:0000313" key="6">
    <source>
        <dbReference type="Proteomes" id="UP000095544"/>
    </source>
</evidence>
<dbReference type="Gene3D" id="3.50.50.60">
    <property type="entry name" value="FAD/NAD(P)-binding domain"/>
    <property type="match status" value="1"/>
</dbReference>
<proteinExistence type="predicted"/>
<protein>
    <submittedName>
        <fullName evidence="5">Anaerobic glycerol-3-phosphate dehydrogenase subunit B</fullName>
        <ecNumber evidence="5">1.1.5.3</ecNumber>
    </submittedName>
</protein>
<dbReference type="Pfam" id="PF00890">
    <property type="entry name" value="FAD_binding_2"/>
    <property type="match status" value="1"/>
</dbReference>
<gene>
    <name evidence="5" type="primary">glpB</name>
    <name evidence="5" type="ORF">ERS852491_03128</name>
</gene>
<dbReference type="PIRSF" id="PIRSF000141">
    <property type="entry name" value="Anaerobic_G3P_dh"/>
    <property type="match status" value="1"/>
</dbReference>
<organism evidence="5 6">
    <name type="scientific">Faecalicatena contorta</name>
    <dbReference type="NCBI Taxonomy" id="39482"/>
    <lineage>
        <taxon>Bacteria</taxon>
        <taxon>Bacillati</taxon>
        <taxon>Bacillota</taxon>
        <taxon>Clostridia</taxon>
        <taxon>Lachnospirales</taxon>
        <taxon>Lachnospiraceae</taxon>
        <taxon>Faecalicatena</taxon>
    </lineage>
</organism>
<dbReference type="EMBL" id="CYZU01000031">
    <property type="protein sequence ID" value="CUO73543.1"/>
    <property type="molecule type" value="Genomic_DNA"/>
</dbReference>
<dbReference type="Proteomes" id="UP000095544">
    <property type="component" value="Unassembled WGS sequence"/>
</dbReference>
<dbReference type="STRING" id="39482.ERS852491_03128"/>
<sequence>MNDKIKDVIVIGSGMAGVTAAKAASDELAGVEIITKGAGATMMGSGVLDILGAVPGEEKNIVVEEISEGMALLLEKNPKHPYAVLKDSLENGIKALREVCRAGGMEFTGNGIRNAAIPNILGTYKNTAYIPSYNKYADVTTARGKILVAGFRGYTEFYPEYACKSYNAYQKQFAPKADAAYIAVTLELPSLTNREKLTNAELAAFFDTSEGIEELAAVLDDMKNVMGGIQRILVPPVLGYQNYAQNMELLYETLGIPVGEISAGGHSVSAQRLADAFEKGLENLNIKVTNQAKAVEIKKTEEGVFCVVFEQQGKTREAYARKIVLAAGGFIGGGITSYREDVFIPVIHEPLGRIDADMVNKKAFPGGGQPFIKTGIRVYDDMTIAQGSFSGQIFACGDLMEGYDWVYERSGAGVAAASGYLAGKNAANMAKGSEH</sequence>
<keyword evidence="3 5" id="KW-0560">Oxidoreductase</keyword>
<dbReference type="InterPro" id="IPR003953">
    <property type="entry name" value="FAD-dep_OxRdtase_2_FAD-bd"/>
</dbReference>
<dbReference type="OrthoDB" id="2065572at2"/>
<evidence type="ECO:0000313" key="5">
    <source>
        <dbReference type="EMBL" id="CUO73543.1"/>
    </source>
</evidence>
<dbReference type="RefSeq" id="WP_055154088.1">
    <property type="nucleotide sequence ID" value="NZ_CYZU01000031.1"/>
</dbReference>
<feature type="domain" description="FAD-dependent oxidoreductase 2 FAD-binding" evidence="4">
    <location>
        <begin position="7"/>
        <end position="165"/>
    </location>
</feature>
<dbReference type="GO" id="GO:0004368">
    <property type="term" value="F:glycerol-3-phosphate dehydrogenase (quinone) activity"/>
    <property type="evidence" value="ECO:0007669"/>
    <property type="project" value="UniProtKB-EC"/>
</dbReference>
<dbReference type="GO" id="GO:0009331">
    <property type="term" value="C:glycerol-3-phosphate dehydrogenase (FAD) complex"/>
    <property type="evidence" value="ECO:0007669"/>
    <property type="project" value="InterPro"/>
</dbReference>
<dbReference type="AlphaFoldDB" id="A0A174HF82"/>
<keyword evidence="1" id="KW-0285">Flavoprotein</keyword>
<evidence type="ECO:0000256" key="2">
    <source>
        <dbReference type="ARBA" id="ARBA00022643"/>
    </source>
</evidence>